<dbReference type="SUPFAM" id="SSF47384">
    <property type="entry name" value="Homodimeric domain of signal transducing histidine kinase"/>
    <property type="match status" value="1"/>
</dbReference>
<evidence type="ECO:0000256" key="3">
    <source>
        <dbReference type="ARBA" id="ARBA00012438"/>
    </source>
</evidence>
<evidence type="ECO:0000256" key="11">
    <source>
        <dbReference type="ARBA" id="ARBA00022840"/>
    </source>
</evidence>
<evidence type="ECO:0000256" key="8">
    <source>
        <dbReference type="ARBA" id="ARBA00022692"/>
    </source>
</evidence>
<dbReference type="Gene3D" id="1.10.287.130">
    <property type="match status" value="1"/>
</dbReference>
<evidence type="ECO:0000313" key="16">
    <source>
        <dbReference type="EMBL" id="THD12285.1"/>
    </source>
</evidence>
<dbReference type="FunFam" id="3.30.565.10:FF:000006">
    <property type="entry name" value="Sensor histidine kinase WalK"/>
    <property type="match status" value="1"/>
</dbReference>
<accession>A0A4S3KT15</accession>
<evidence type="ECO:0000256" key="5">
    <source>
        <dbReference type="ARBA" id="ARBA00022475"/>
    </source>
</evidence>
<evidence type="ECO:0000259" key="15">
    <source>
        <dbReference type="PROSITE" id="PS50109"/>
    </source>
</evidence>
<dbReference type="OrthoDB" id="9813151at2"/>
<feature type="domain" description="Histidine kinase" evidence="15">
    <location>
        <begin position="201"/>
        <end position="414"/>
    </location>
</feature>
<name>A0A4S3KT15_9GAMM</name>
<dbReference type="Gene3D" id="3.30.565.10">
    <property type="entry name" value="Histidine kinase-like ATPase, C-terminal domain"/>
    <property type="match status" value="1"/>
</dbReference>
<dbReference type="InterPro" id="IPR005467">
    <property type="entry name" value="His_kinase_dom"/>
</dbReference>
<dbReference type="InterPro" id="IPR003661">
    <property type="entry name" value="HisK_dim/P_dom"/>
</dbReference>
<dbReference type="PANTHER" id="PTHR45453:SF1">
    <property type="entry name" value="PHOSPHATE REGULON SENSOR PROTEIN PHOR"/>
    <property type="match status" value="1"/>
</dbReference>
<keyword evidence="9" id="KW-0547">Nucleotide-binding</keyword>
<comment type="catalytic activity">
    <reaction evidence="1">
        <text>ATP + protein L-histidine = ADP + protein N-phospho-L-histidine.</text>
        <dbReference type="EC" id="2.7.13.3"/>
    </reaction>
</comment>
<keyword evidence="10 16" id="KW-0418">Kinase</keyword>
<evidence type="ECO:0000256" key="1">
    <source>
        <dbReference type="ARBA" id="ARBA00000085"/>
    </source>
</evidence>
<sequence length="428" mass="46694">MREASPRHSLIRALLLGTWLLAVTLLAGLVQQALAGFALAAALALIWMSWSMHRLRCLPTPGFAPSAPPTPSGHDPRRVRRLAAQFRALRNAVAALPDAVVLLDEHCHALWFNPASDALLGLRRPRELRCDLRERLRGTLIGDWLAAGASEPLHDMPAPHDAQRRLSLSLIPVGATQRLLLARDISTLARLEQMRRDFVANVSHELRTPLTVIHGYLELLDPEDVPQLAGVLGDMRAQSKRMAQIVEDLLTLSRLETQSGASEEPVAMAPLLATLRREAEALSQGRHRITLEVETPANLFGSLKDLHSACSNLVSNAVRYTPSGGSIRIRWQQLEDGSGAFSVIDTGYGIPAHHISRLTERFYRVSSSRSRDSGGTGLGLSIVKHALSMHQARIEIRSEPGQGSTFTALFPAARMLLPGASDNATPRG</sequence>
<dbReference type="Pfam" id="PF00512">
    <property type="entry name" value="HisKA"/>
    <property type="match status" value="1"/>
</dbReference>
<keyword evidence="7" id="KW-0808">Transferase</keyword>
<dbReference type="Proteomes" id="UP000307749">
    <property type="component" value="Unassembled WGS sequence"/>
</dbReference>
<evidence type="ECO:0000256" key="4">
    <source>
        <dbReference type="ARBA" id="ARBA00022448"/>
    </source>
</evidence>
<comment type="subcellular location">
    <subcellularLocation>
        <location evidence="2">Cell membrane</location>
    </subcellularLocation>
</comment>
<reference evidence="16 17" key="1">
    <citation type="submission" date="2017-02" db="EMBL/GenBank/DDBJ databases">
        <title>Whole genome sequencing of Metallibacterium scheffleri DSM 24874 (T).</title>
        <authorList>
            <person name="Kumar S."/>
            <person name="Patil P."/>
            <person name="Patil P.B."/>
        </authorList>
    </citation>
    <scope>NUCLEOTIDE SEQUENCE [LARGE SCALE GENOMIC DNA]</scope>
    <source>
        <strain evidence="16 17">DSM 24874</strain>
    </source>
</reference>
<dbReference type="STRING" id="993689.GCA_002077135_02634"/>
<evidence type="ECO:0000256" key="13">
    <source>
        <dbReference type="ARBA" id="ARBA00023012"/>
    </source>
</evidence>
<keyword evidence="14" id="KW-0472">Membrane</keyword>
<dbReference type="GO" id="GO:0005886">
    <property type="term" value="C:plasma membrane"/>
    <property type="evidence" value="ECO:0007669"/>
    <property type="project" value="UniProtKB-SubCell"/>
</dbReference>
<dbReference type="InterPro" id="IPR036890">
    <property type="entry name" value="HATPase_C_sf"/>
</dbReference>
<dbReference type="PROSITE" id="PS50109">
    <property type="entry name" value="HIS_KIN"/>
    <property type="match status" value="1"/>
</dbReference>
<keyword evidence="8" id="KW-0812">Transmembrane</keyword>
<keyword evidence="5" id="KW-1003">Cell membrane</keyword>
<dbReference type="AlphaFoldDB" id="A0A4S3KT15"/>
<dbReference type="GO" id="GO:0005524">
    <property type="term" value="F:ATP binding"/>
    <property type="evidence" value="ECO:0007669"/>
    <property type="project" value="UniProtKB-KW"/>
</dbReference>
<keyword evidence="13" id="KW-0902">Two-component regulatory system</keyword>
<dbReference type="SUPFAM" id="SSF55874">
    <property type="entry name" value="ATPase domain of HSP90 chaperone/DNA topoisomerase II/histidine kinase"/>
    <property type="match status" value="1"/>
</dbReference>
<dbReference type="CDD" id="cd00082">
    <property type="entry name" value="HisKA"/>
    <property type="match status" value="1"/>
</dbReference>
<dbReference type="SMART" id="SM00387">
    <property type="entry name" value="HATPase_c"/>
    <property type="match status" value="1"/>
</dbReference>
<dbReference type="GO" id="GO:0016036">
    <property type="term" value="P:cellular response to phosphate starvation"/>
    <property type="evidence" value="ECO:0007669"/>
    <property type="project" value="TreeGrafter"/>
</dbReference>
<dbReference type="PANTHER" id="PTHR45453">
    <property type="entry name" value="PHOSPHATE REGULON SENSOR PROTEIN PHOR"/>
    <property type="match status" value="1"/>
</dbReference>
<evidence type="ECO:0000256" key="2">
    <source>
        <dbReference type="ARBA" id="ARBA00004236"/>
    </source>
</evidence>
<dbReference type="InterPro" id="IPR003594">
    <property type="entry name" value="HATPase_dom"/>
</dbReference>
<dbReference type="InterPro" id="IPR036097">
    <property type="entry name" value="HisK_dim/P_sf"/>
</dbReference>
<dbReference type="GO" id="GO:0000155">
    <property type="term" value="F:phosphorelay sensor kinase activity"/>
    <property type="evidence" value="ECO:0007669"/>
    <property type="project" value="InterPro"/>
</dbReference>
<evidence type="ECO:0000256" key="12">
    <source>
        <dbReference type="ARBA" id="ARBA00022989"/>
    </source>
</evidence>
<keyword evidence="6" id="KW-0597">Phosphoprotein</keyword>
<dbReference type="Pfam" id="PF02518">
    <property type="entry name" value="HATPase_c"/>
    <property type="match status" value="1"/>
</dbReference>
<proteinExistence type="predicted"/>
<keyword evidence="11" id="KW-0067">ATP-binding</keyword>
<dbReference type="EMBL" id="MWQO01000001">
    <property type="protein sequence ID" value="THD12285.1"/>
    <property type="molecule type" value="Genomic_DNA"/>
</dbReference>
<evidence type="ECO:0000256" key="14">
    <source>
        <dbReference type="ARBA" id="ARBA00023136"/>
    </source>
</evidence>
<dbReference type="NCBIfam" id="TIGR02966">
    <property type="entry name" value="phoR_proteo"/>
    <property type="match status" value="1"/>
</dbReference>
<dbReference type="InterPro" id="IPR014310">
    <property type="entry name" value="Sig_transdc_His_kinase_PhoR"/>
</dbReference>
<dbReference type="GO" id="GO:0004721">
    <property type="term" value="F:phosphoprotein phosphatase activity"/>
    <property type="evidence" value="ECO:0007669"/>
    <property type="project" value="TreeGrafter"/>
</dbReference>
<evidence type="ECO:0000256" key="9">
    <source>
        <dbReference type="ARBA" id="ARBA00022741"/>
    </source>
</evidence>
<evidence type="ECO:0000256" key="10">
    <source>
        <dbReference type="ARBA" id="ARBA00022777"/>
    </source>
</evidence>
<evidence type="ECO:0000313" key="17">
    <source>
        <dbReference type="Proteomes" id="UP000307749"/>
    </source>
</evidence>
<dbReference type="RefSeq" id="WP_081128406.1">
    <property type="nucleotide sequence ID" value="NZ_LDOS01000002.1"/>
</dbReference>
<gene>
    <name evidence="16" type="ORF">B1806_00180</name>
</gene>
<dbReference type="FunFam" id="1.10.287.130:FF:000008">
    <property type="entry name" value="Two-component sensor histidine kinase"/>
    <property type="match status" value="1"/>
</dbReference>
<keyword evidence="12" id="KW-1133">Transmembrane helix</keyword>
<evidence type="ECO:0000256" key="6">
    <source>
        <dbReference type="ARBA" id="ARBA00022553"/>
    </source>
</evidence>
<dbReference type="PRINTS" id="PR00344">
    <property type="entry name" value="BCTRLSENSOR"/>
</dbReference>
<evidence type="ECO:0000256" key="7">
    <source>
        <dbReference type="ARBA" id="ARBA00022679"/>
    </source>
</evidence>
<keyword evidence="17" id="KW-1185">Reference proteome</keyword>
<dbReference type="InterPro" id="IPR004358">
    <property type="entry name" value="Sig_transdc_His_kin-like_C"/>
</dbReference>
<dbReference type="SMART" id="SM00388">
    <property type="entry name" value="HisKA"/>
    <property type="match status" value="1"/>
</dbReference>
<dbReference type="EC" id="2.7.13.3" evidence="3"/>
<keyword evidence="4" id="KW-0813">Transport</keyword>
<protein>
    <recommendedName>
        <fullName evidence="3">histidine kinase</fullName>
        <ecNumber evidence="3">2.7.13.3</ecNumber>
    </recommendedName>
</protein>
<comment type="caution">
    <text evidence="16">The sequence shown here is derived from an EMBL/GenBank/DDBJ whole genome shotgun (WGS) entry which is preliminary data.</text>
</comment>
<dbReference type="InterPro" id="IPR050351">
    <property type="entry name" value="BphY/WalK/GraS-like"/>
</dbReference>
<organism evidence="16 17">
    <name type="scientific">Metallibacterium scheffleri</name>
    <dbReference type="NCBI Taxonomy" id="993689"/>
    <lineage>
        <taxon>Bacteria</taxon>
        <taxon>Pseudomonadati</taxon>
        <taxon>Pseudomonadota</taxon>
        <taxon>Gammaproteobacteria</taxon>
        <taxon>Lysobacterales</taxon>
        <taxon>Rhodanobacteraceae</taxon>
        <taxon>Metallibacterium</taxon>
    </lineage>
</organism>